<protein>
    <recommendedName>
        <fullName evidence="6">G-protein coupled receptors family 1 profile domain-containing protein</fullName>
    </recommendedName>
</protein>
<evidence type="ECO:0000256" key="3">
    <source>
        <dbReference type="ARBA" id="ARBA00022989"/>
    </source>
</evidence>
<comment type="subcellular location">
    <subcellularLocation>
        <location evidence="1">Membrane</location>
    </subcellularLocation>
</comment>
<dbReference type="PANTHER" id="PTHR21643">
    <property type="entry name" value="G-PROTEIN COUPLED RECEPTORS FAMILY 1 PROFILE DOMAIN-CONTAINING PROTEIN-RELATED"/>
    <property type="match status" value="1"/>
</dbReference>
<feature type="transmembrane region" description="Helical" evidence="5">
    <location>
        <begin position="255"/>
        <end position="280"/>
    </location>
</feature>
<name>A0ABD2JF63_HETSC</name>
<dbReference type="EMBL" id="JBICCN010000145">
    <property type="protein sequence ID" value="KAL3089268.1"/>
    <property type="molecule type" value="Genomic_DNA"/>
</dbReference>
<dbReference type="CDD" id="cd00637">
    <property type="entry name" value="7tm_classA_rhodopsin-like"/>
    <property type="match status" value="1"/>
</dbReference>
<feature type="transmembrane region" description="Helical" evidence="5">
    <location>
        <begin position="137"/>
        <end position="164"/>
    </location>
</feature>
<dbReference type="Proteomes" id="UP001620645">
    <property type="component" value="Unassembled WGS sequence"/>
</dbReference>
<evidence type="ECO:0000256" key="4">
    <source>
        <dbReference type="ARBA" id="ARBA00023136"/>
    </source>
</evidence>
<comment type="caution">
    <text evidence="7">The sequence shown here is derived from an EMBL/GenBank/DDBJ whole genome shotgun (WGS) entry which is preliminary data.</text>
</comment>
<sequence>MSNSATCNTTRIFVNIQNWVEFSMVCGSFIAIAMNVLIIYCALRIFNRKNRDTIHVYIISMTMGDLILVICQFLESMNRLTPVQFISSSYYACFLVNFISWIGWAASGLSLVLLNSDKLLFFCFPLYYRLVKSVRRAISLSLAIWLISFCFVSYVWAVRIIGLIKIEASATSTKYGFYIYDPLYYSMFVLLSCVLPISSSLLVSCYLLRLMCYKRGQQLRTDSIQSNSSSQRTVKNANANFVPLAPAFSHKLRSLVFIFTTTVWTAISLLPFRILIIIRLNFIDAISLLSNCELLTFMVIAAWILHYILMLSPVINPFITAIIYHPYRVTFVKQLSFSGSSIRSTQL</sequence>
<dbReference type="PANTHER" id="PTHR21643:SF3">
    <property type="entry name" value="G-PROTEIN COUPLED RECEPTORS FAMILY 1 PROFILE DOMAIN-CONTAINING PROTEIN"/>
    <property type="match status" value="1"/>
</dbReference>
<dbReference type="InterPro" id="IPR017452">
    <property type="entry name" value="GPCR_Rhodpsn_7TM"/>
</dbReference>
<feature type="transmembrane region" description="Helical" evidence="5">
    <location>
        <begin position="184"/>
        <end position="208"/>
    </location>
</feature>
<dbReference type="AlphaFoldDB" id="A0ABD2JF63"/>
<feature type="transmembrane region" description="Helical" evidence="5">
    <location>
        <begin position="55"/>
        <end position="77"/>
    </location>
</feature>
<organism evidence="7 8">
    <name type="scientific">Heterodera schachtii</name>
    <name type="common">Sugarbeet cyst nematode worm</name>
    <name type="synonym">Tylenchus schachtii</name>
    <dbReference type="NCBI Taxonomy" id="97005"/>
    <lineage>
        <taxon>Eukaryota</taxon>
        <taxon>Metazoa</taxon>
        <taxon>Ecdysozoa</taxon>
        <taxon>Nematoda</taxon>
        <taxon>Chromadorea</taxon>
        <taxon>Rhabditida</taxon>
        <taxon>Tylenchina</taxon>
        <taxon>Tylenchomorpha</taxon>
        <taxon>Tylenchoidea</taxon>
        <taxon>Heteroderidae</taxon>
        <taxon>Heteroderinae</taxon>
        <taxon>Heterodera</taxon>
    </lineage>
</organism>
<evidence type="ECO:0000256" key="5">
    <source>
        <dbReference type="SAM" id="Phobius"/>
    </source>
</evidence>
<evidence type="ECO:0000313" key="8">
    <source>
        <dbReference type="Proteomes" id="UP001620645"/>
    </source>
</evidence>
<dbReference type="InterPro" id="IPR039952">
    <property type="entry name" value="Aex-2"/>
</dbReference>
<dbReference type="SUPFAM" id="SSF81321">
    <property type="entry name" value="Family A G protein-coupled receptor-like"/>
    <property type="match status" value="1"/>
</dbReference>
<keyword evidence="3 5" id="KW-1133">Transmembrane helix</keyword>
<dbReference type="InterPro" id="IPR000276">
    <property type="entry name" value="GPCR_Rhodpsn"/>
</dbReference>
<keyword evidence="2 5" id="KW-0812">Transmembrane</keyword>
<evidence type="ECO:0000256" key="1">
    <source>
        <dbReference type="ARBA" id="ARBA00004370"/>
    </source>
</evidence>
<feature type="transmembrane region" description="Helical" evidence="5">
    <location>
        <begin position="89"/>
        <end position="116"/>
    </location>
</feature>
<evidence type="ECO:0000313" key="7">
    <source>
        <dbReference type="EMBL" id="KAL3089268.1"/>
    </source>
</evidence>
<dbReference type="PROSITE" id="PS50262">
    <property type="entry name" value="G_PROTEIN_RECEP_F1_2"/>
    <property type="match status" value="1"/>
</dbReference>
<gene>
    <name evidence="7" type="ORF">niasHS_006989</name>
</gene>
<feature type="transmembrane region" description="Helical" evidence="5">
    <location>
        <begin position="22"/>
        <end position="43"/>
    </location>
</feature>
<feature type="domain" description="G-protein coupled receptors family 1 profile" evidence="6">
    <location>
        <begin position="34"/>
        <end position="320"/>
    </location>
</feature>
<feature type="transmembrane region" description="Helical" evidence="5">
    <location>
        <begin position="300"/>
        <end position="324"/>
    </location>
</feature>
<keyword evidence="4 5" id="KW-0472">Membrane</keyword>
<dbReference type="Pfam" id="PF00001">
    <property type="entry name" value="7tm_1"/>
    <property type="match status" value="1"/>
</dbReference>
<accession>A0ABD2JF63</accession>
<dbReference type="Gene3D" id="1.20.1070.10">
    <property type="entry name" value="Rhodopsin 7-helix transmembrane proteins"/>
    <property type="match status" value="1"/>
</dbReference>
<evidence type="ECO:0000256" key="2">
    <source>
        <dbReference type="ARBA" id="ARBA00022692"/>
    </source>
</evidence>
<dbReference type="GO" id="GO:0016020">
    <property type="term" value="C:membrane"/>
    <property type="evidence" value="ECO:0007669"/>
    <property type="project" value="UniProtKB-SubCell"/>
</dbReference>
<evidence type="ECO:0000259" key="6">
    <source>
        <dbReference type="PROSITE" id="PS50262"/>
    </source>
</evidence>
<reference evidence="7 8" key="1">
    <citation type="submission" date="2024-10" db="EMBL/GenBank/DDBJ databases">
        <authorList>
            <person name="Kim D."/>
        </authorList>
    </citation>
    <scope>NUCLEOTIDE SEQUENCE [LARGE SCALE GENOMIC DNA]</scope>
    <source>
        <strain evidence="7">Taebaek</strain>
    </source>
</reference>
<proteinExistence type="predicted"/>
<keyword evidence="8" id="KW-1185">Reference proteome</keyword>